<reference evidence="1" key="1">
    <citation type="submission" date="2012-04" db="EMBL/GenBank/DDBJ databases">
        <title>The Genome Sequence of Loa loa.</title>
        <authorList>
            <consortium name="The Broad Institute Genome Sequencing Platform"/>
            <consortium name="Broad Institute Genome Sequencing Center for Infectious Disease"/>
            <person name="Nutman T.B."/>
            <person name="Fink D.L."/>
            <person name="Russ C."/>
            <person name="Young S."/>
            <person name="Zeng Q."/>
            <person name="Gargeya S."/>
            <person name="Alvarado L."/>
            <person name="Berlin A."/>
            <person name="Chapman S.B."/>
            <person name="Chen Z."/>
            <person name="Freedman E."/>
            <person name="Gellesch M."/>
            <person name="Goldberg J."/>
            <person name="Griggs A."/>
            <person name="Gujja S."/>
            <person name="Heilman E.R."/>
            <person name="Heiman D."/>
            <person name="Howarth C."/>
            <person name="Mehta T."/>
            <person name="Neiman D."/>
            <person name="Pearson M."/>
            <person name="Roberts A."/>
            <person name="Saif S."/>
            <person name="Shea T."/>
            <person name="Shenoy N."/>
            <person name="Sisk P."/>
            <person name="Stolte C."/>
            <person name="Sykes S."/>
            <person name="White J."/>
            <person name="Yandava C."/>
            <person name="Haas B."/>
            <person name="Henn M.R."/>
            <person name="Nusbaum C."/>
            <person name="Birren B."/>
        </authorList>
    </citation>
    <scope>NUCLEOTIDE SEQUENCE [LARGE SCALE GENOMIC DNA]</scope>
</reference>
<sequence>MKTMATTTPLKIKILVLGPLQSGKTTISNYLADSSDISLNKYRPTRGVRIVEFESNDLELDGERVEAEVELWDCSGDKQYQKCWPAIRRNTHGVILICRPDQDEGSALLPWYEEFVQRGNIDPSLVLVLLHTTSGQSSNTLTNDAVITGFSLLPQMSNLRVVSLNIDRDDDNLRLEFNGFLCRVISNVKFQRIK</sequence>
<dbReference type="Gene3D" id="3.40.50.300">
    <property type="entry name" value="P-loop containing nucleotide triphosphate hydrolases"/>
    <property type="match status" value="1"/>
</dbReference>
<organism evidence="1">
    <name type="scientific">Loa loa</name>
    <name type="common">Eye worm</name>
    <name type="synonym">Filaria loa</name>
    <dbReference type="NCBI Taxonomy" id="7209"/>
    <lineage>
        <taxon>Eukaryota</taxon>
        <taxon>Metazoa</taxon>
        <taxon>Ecdysozoa</taxon>
        <taxon>Nematoda</taxon>
        <taxon>Chromadorea</taxon>
        <taxon>Rhabditida</taxon>
        <taxon>Spirurina</taxon>
        <taxon>Spiruromorpha</taxon>
        <taxon>Filarioidea</taxon>
        <taxon>Onchocercidae</taxon>
        <taxon>Loa</taxon>
    </lineage>
</organism>
<dbReference type="GeneID" id="9950197"/>
<dbReference type="OMA" id="PWYEEFV"/>
<dbReference type="FunCoup" id="A0A1S0TKP0">
    <property type="interactions" value="534"/>
</dbReference>
<gene>
    <name evidence="1" type="ORF">LOAG_12733</name>
</gene>
<dbReference type="EMBL" id="JH712072">
    <property type="protein sequence ID" value="EFO15777.2"/>
    <property type="molecule type" value="Genomic_DNA"/>
</dbReference>
<dbReference type="Pfam" id="PF08477">
    <property type="entry name" value="Roc"/>
    <property type="match status" value="1"/>
</dbReference>
<dbReference type="RefSeq" id="XP_003148293.2">
    <property type="nucleotide sequence ID" value="XM_003148245.2"/>
</dbReference>
<protein>
    <recommendedName>
        <fullName evidence="2">Rab-like protein 5</fullName>
    </recommendedName>
</protein>
<accession>A0A1S0TKP0</accession>
<proteinExistence type="predicted"/>
<dbReference type="AlphaFoldDB" id="A0A1S0TKP0"/>
<dbReference type="InterPro" id="IPR027417">
    <property type="entry name" value="P-loop_NTPase"/>
</dbReference>
<dbReference type="CTD" id="9950197"/>
<dbReference type="KEGG" id="loa:LOAG_12733"/>
<name>A0A1S0TKP0_LOALO</name>
<evidence type="ECO:0008006" key="2">
    <source>
        <dbReference type="Google" id="ProtNLM"/>
    </source>
</evidence>
<dbReference type="OrthoDB" id="275177at2759"/>
<evidence type="ECO:0000313" key="1">
    <source>
        <dbReference type="EMBL" id="EFO15777.2"/>
    </source>
</evidence>
<dbReference type="SUPFAM" id="SSF52540">
    <property type="entry name" value="P-loop containing nucleoside triphosphate hydrolases"/>
    <property type="match status" value="1"/>
</dbReference>
<dbReference type="InParanoid" id="A0A1S0TKP0"/>